<dbReference type="InterPro" id="IPR036941">
    <property type="entry name" value="Rcpt_L-dom_sf"/>
</dbReference>
<reference evidence="3" key="1">
    <citation type="submission" date="2020-12" db="UniProtKB">
        <authorList>
            <consortium name="WormBaseParasite"/>
        </authorList>
    </citation>
    <scope>IDENTIFICATION</scope>
    <source>
        <strain evidence="3">MHco3</strain>
    </source>
</reference>
<evidence type="ECO:0000259" key="1">
    <source>
        <dbReference type="Pfam" id="PF01030"/>
    </source>
</evidence>
<name>A0A7I4YDD9_HAECO</name>
<dbReference type="PANTHER" id="PTHR21662">
    <property type="entry name" value="RECEPTOR PROTEIN-TYROSINE KINASE"/>
    <property type="match status" value="1"/>
</dbReference>
<feature type="domain" description="Receptor L-domain" evidence="1">
    <location>
        <begin position="234"/>
        <end position="333"/>
    </location>
</feature>
<dbReference type="PANTHER" id="PTHR21662:SF33">
    <property type="entry name" value="RECEPTOR L-DOMAIN DOMAIN-CONTAINING PROTEIN"/>
    <property type="match status" value="1"/>
</dbReference>
<dbReference type="WBParaSite" id="HCON_00085520-00001">
    <property type="protein sequence ID" value="HCON_00085520-00001"/>
    <property type="gene ID" value="HCON_00085520"/>
</dbReference>
<dbReference type="Gene3D" id="3.80.20.20">
    <property type="entry name" value="Receptor L-domain"/>
    <property type="match status" value="2"/>
</dbReference>
<dbReference type="Pfam" id="PF01030">
    <property type="entry name" value="Recep_L_domain"/>
    <property type="match status" value="2"/>
</dbReference>
<dbReference type="InterPro" id="IPR053079">
    <property type="entry name" value="SPS2_domain"/>
</dbReference>
<dbReference type="AlphaFoldDB" id="A0A7I4YDD9"/>
<organism evidence="2 3">
    <name type="scientific">Haemonchus contortus</name>
    <name type="common">Barber pole worm</name>
    <dbReference type="NCBI Taxonomy" id="6289"/>
    <lineage>
        <taxon>Eukaryota</taxon>
        <taxon>Metazoa</taxon>
        <taxon>Ecdysozoa</taxon>
        <taxon>Nematoda</taxon>
        <taxon>Chromadorea</taxon>
        <taxon>Rhabditida</taxon>
        <taxon>Rhabditina</taxon>
        <taxon>Rhabditomorpha</taxon>
        <taxon>Strongyloidea</taxon>
        <taxon>Trichostrongylidae</taxon>
        <taxon>Haemonchus</taxon>
    </lineage>
</organism>
<dbReference type="InterPro" id="IPR000494">
    <property type="entry name" value="Rcpt_L-dom"/>
</dbReference>
<keyword evidence="2" id="KW-1185">Reference proteome</keyword>
<protein>
    <submittedName>
        <fullName evidence="3">Recep_L_domain domain-containing protein</fullName>
    </submittedName>
</protein>
<sequence length="407" mass="45056">MDRKGYDLSIVNNTELTSIDELLFPNLLDVEISDNPLLVLDCTHIMEYYSTVRRIRGNVNDCGCELDGALTKTTVLAVKDNCELIYGDFILSGKDTPSSDILEQKFGKATILGGQLLVMGTDIVDLSFLGKVQIIEKYLTSTEIYDEKYIRITGNEKLERLGLDMLTEVFGVTIHISGNSNLCFTPNEMSSFIDSYYIDSIEGRICEGGESTEIGLNRSCRIGNNSTLAAIPANCETLIGRLTIDHTTDLSQLWKLYNVTTIYGQLVIRNTSITCLAALWKLVFVVNLTANETAMVIESNERLRSPFLSSIFLVISDRPVRLQNNPVMMLSDDECAILNKSTKVDSRGNRQNCAGLTKSSSALLGVVGQVNILLVVSLMCLSDSVARFFMSSFFLLQTGYCAIRLIL</sequence>
<proteinExistence type="predicted"/>
<dbReference type="Proteomes" id="UP000025227">
    <property type="component" value="Unplaced"/>
</dbReference>
<evidence type="ECO:0000313" key="2">
    <source>
        <dbReference type="Proteomes" id="UP000025227"/>
    </source>
</evidence>
<dbReference type="OrthoDB" id="5868504at2759"/>
<feature type="domain" description="Receptor L-domain" evidence="1">
    <location>
        <begin position="81"/>
        <end position="189"/>
    </location>
</feature>
<evidence type="ECO:0000313" key="3">
    <source>
        <dbReference type="WBParaSite" id="HCON_00085520-00001"/>
    </source>
</evidence>
<accession>A0A7I4YDD9</accession>
<dbReference type="OMA" id="CTHIMEY"/>
<dbReference type="SUPFAM" id="SSF52058">
    <property type="entry name" value="L domain-like"/>
    <property type="match status" value="2"/>
</dbReference>